<reference evidence="2 3" key="1">
    <citation type="submission" date="2021-08" db="EMBL/GenBank/DDBJ databases">
        <title>Draft genome sequence of Spirulina subsalsa with high tolerance to salinity and hype-accumulation of phycocyanin.</title>
        <authorList>
            <person name="Pei H."/>
            <person name="Jiang L."/>
        </authorList>
    </citation>
    <scope>NUCLEOTIDE SEQUENCE [LARGE SCALE GENOMIC DNA]</scope>
    <source>
        <strain evidence="2 3">FACHB-351</strain>
    </source>
</reference>
<dbReference type="Proteomes" id="UP001526426">
    <property type="component" value="Unassembled WGS sequence"/>
</dbReference>
<comment type="caution">
    <text evidence="2">The sequence shown here is derived from an EMBL/GenBank/DDBJ whole genome shotgun (WGS) entry which is preliminary data.</text>
</comment>
<feature type="transmembrane region" description="Helical" evidence="1">
    <location>
        <begin position="23"/>
        <end position="43"/>
    </location>
</feature>
<organism evidence="2 3">
    <name type="scientific">Spirulina subsalsa FACHB-351</name>
    <dbReference type="NCBI Taxonomy" id="234711"/>
    <lineage>
        <taxon>Bacteria</taxon>
        <taxon>Bacillati</taxon>
        <taxon>Cyanobacteriota</taxon>
        <taxon>Cyanophyceae</taxon>
        <taxon>Spirulinales</taxon>
        <taxon>Spirulinaceae</taxon>
        <taxon>Spirulina</taxon>
    </lineage>
</organism>
<keyword evidence="1" id="KW-0472">Membrane</keyword>
<evidence type="ECO:0000313" key="2">
    <source>
        <dbReference type="EMBL" id="MCW6034921.1"/>
    </source>
</evidence>
<dbReference type="EMBL" id="JAIHOM010000004">
    <property type="protein sequence ID" value="MCW6034921.1"/>
    <property type="molecule type" value="Genomic_DNA"/>
</dbReference>
<feature type="transmembrane region" description="Helical" evidence="1">
    <location>
        <begin position="49"/>
        <end position="68"/>
    </location>
</feature>
<keyword evidence="3" id="KW-1185">Reference proteome</keyword>
<keyword evidence="1" id="KW-0812">Transmembrane</keyword>
<keyword evidence="1" id="KW-1133">Transmembrane helix</keyword>
<name>A0ABT3L0B0_9CYAN</name>
<sequence length="106" mass="12162">MMELWRLWWQTIVLSSQHNPPRFIEALMLSLAIAFLLVLLFTWRTSHQWPYLVLSLSYGIGASVSILIREAYSGPSRPRFTPVMGVISVSLLILIWGLMLVVQDAF</sequence>
<evidence type="ECO:0000256" key="1">
    <source>
        <dbReference type="SAM" id="Phobius"/>
    </source>
</evidence>
<evidence type="ECO:0008006" key="4">
    <source>
        <dbReference type="Google" id="ProtNLM"/>
    </source>
</evidence>
<gene>
    <name evidence="2" type="ORF">K4A83_01345</name>
</gene>
<accession>A0ABT3L0B0</accession>
<evidence type="ECO:0000313" key="3">
    <source>
        <dbReference type="Proteomes" id="UP001526426"/>
    </source>
</evidence>
<proteinExistence type="predicted"/>
<protein>
    <recommendedName>
        <fullName evidence="4">DUF202 domain-containing protein</fullName>
    </recommendedName>
</protein>
<feature type="transmembrane region" description="Helical" evidence="1">
    <location>
        <begin position="80"/>
        <end position="102"/>
    </location>
</feature>